<dbReference type="EMBL" id="BSUN01000001">
    <property type="protein sequence ID" value="GMA35189.1"/>
    <property type="molecule type" value="Genomic_DNA"/>
</dbReference>
<keyword evidence="3" id="KW-1185">Reference proteome</keyword>
<sequence>MFLNDGSGSKIGYYVATSVDVVDHVCADGSVAAQDVSVTLSHTFDGDVAAMPEYVSGGGTFVPAGEFHANLLVYPPQGLSLTEATQDGETAMLNGEIHHGRSLTSVRIVLAPGDTTTVEYRFDASGQSVARGDLAVTPGAASGNPEVDRSEASADC</sequence>
<feature type="region of interest" description="Disordered" evidence="1">
    <location>
        <begin position="136"/>
        <end position="156"/>
    </location>
</feature>
<evidence type="ECO:0000256" key="1">
    <source>
        <dbReference type="SAM" id="MobiDB-lite"/>
    </source>
</evidence>
<feature type="compositionally biased region" description="Basic and acidic residues" evidence="1">
    <location>
        <begin position="146"/>
        <end position="156"/>
    </location>
</feature>
<evidence type="ECO:0000313" key="3">
    <source>
        <dbReference type="Proteomes" id="UP001157125"/>
    </source>
</evidence>
<accession>A0ABQ6IEN5</accession>
<proteinExistence type="predicted"/>
<reference evidence="3" key="1">
    <citation type="journal article" date="2019" name="Int. J. Syst. Evol. Microbiol.">
        <title>The Global Catalogue of Microorganisms (GCM) 10K type strain sequencing project: providing services to taxonomists for standard genome sequencing and annotation.</title>
        <authorList>
            <consortium name="The Broad Institute Genomics Platform"/>
            <consortium name="The Broad Institute Genome Sequencing Center for Infectious Disease"/>
            <person name="Wu L."/>
            <person name="Ma J."/>
        </authorList>
    </citation>
    <scope>NUCLEOTIDE SEQUENCE [LARGE SCALE GENOMIC DNA]</scope>
    <source>
        <strain evidence="3">NBRC 112299</strain>
    </source>
</reference>
<comment type="caution">
    <text evidence="2">The sequence shown here is derived from an EMBL/GenBank/DDBJ whole genome shotgun (WGS) entry which is preliminary data.</text>
</comment>
<protein>
    <recommendedName>
        <fullName evidence="4">Copper chaperone PCu(A)C</fullName>
    </recommendedName>
</protein>
<name>A0ABQ6IEN5_9MICO</name>
<gene>
    <name evidence="2" type="ORF">GCM10025876_13930</name>
</gene>
<evidence type="ECO:0000313" key="2">
    <source>
        <dbReference type="EMBL" id="GMA35189.1"/>
    </source>
</evidence>
<organism evidence="2 3">
    <name type="scientific">Demequina litorisediminis</name>
    <dbReference type="NCBI Taxonomy" id="1849022"/>
    <lineage>
        <taxon>Bacteria</taxon>
        <taxon>Bacillati</taxon>
        <taxon>Actinomycetota</taxon>
        <taxon>Actinomycetes</taxon>
        <taxon>Micrococcales</taxon>
        <taxon>Demequinaceae</taxon>
        <taxon>Demequina</taxon>
    </lineage>
</organism>
<dbReference type="Proteomes" id="UP001157125">
    <property type="component" value="Unassembled WGS sequence"/>
</dbReference>
<evidence type="ECO:0008006" key="4">
    <source>
        <dbReference type="Google" id="ProtNLM"/>
    </source>
</evidence>